<dbReference type="InterPro" id="IPR030802">
    <property type="entry name" value="Permease_MalE"/>
</dbReference>
<feature type="transmembrane region" description="Helical" evidence="1">
    <location>
        <begin position="221"/>
        <end position="244"/>
    </location>
</feature>
<sequence>MTSFVAMRRMSIRQIVFAGAGAGAGAGQPLARFGHMIAFYLHTVLAIPVALRRYRREFMRLLSDITWGNGSIVVGGGTVGVVLVLGITAGALVAIEGYNFLNMMGIGPATGVVSSLVTTRELAPIMAALGFAVQAGCRFTTQIGAMRVAEEIDALNAMAIRPIPYLVTTRLLASAVAIIPLYIACLTISYLSCQLMVTFTTHGSVGPYLHYFTMLIDARDVVYSVIKAVVFVALASVVQCYYGFCAEGGPEGVGVAAGHAMRASITVVIIVNMVLTMALWSVDAGVRFGG</sequence>
<keyword evidence="1" id="KW-0812">Transmembrane</keyword>
<evidence type="ECO:0000313" key="3">
    <source>
        <dbReference type="Proteomes" id="UP001058626"/>
    </source>
</evidence>
<dbReference type="Pfam" id="PF02405">
    <property type="entry name" value="MlaE"/>
    <property type="match status" value="1"/>
</dbReference>
<dbReference type="GO" id="GO:0043190">
    <property type="term" value="C:ATP-binding cassette (ABC) transporter complex"/>
    <property type="evidence" value="ECO:0007669"/>
    <property type="project" value="InterPro"/>
</dbReference>
<keyword evidence="3" id="KW-1185">Reference proteome</keyword>
<dbReference type="EMBL" id="AP026367">
    <property type="protein sequence ID" value="BDN79958.1"/>
    <property type="molecule type" value="Genomic_DNA"/>
</dbReference>
<dbReference type="PANTHER" id="PTHR30188">
    <property type="entry name" value="ABC TRANSPORTER PERMEASE PROTEIN-RELATED"/>
    <property type="match status" value="1"/>
</dbReference>
<feature type="transmembrane region" description="Helical" evidence="1">
    <location>
        <begin position="171"/>
        <end position="191"/>
    </location>
</feature>
<name>A0A9N7QII6_9MYCO</name>
<evidence type="ECO:0000313" key="2">
    <source>
        <dbReference type="EMBL" id="BDN79958.1"/>
    </source>
</evidence>
<keyword evidence="1" id="KW-0472">Membrane</keyword>
<dbReference type="Proteomes" id="UP001058626">
    <property type="component" value="Chromosome"/>
</dbReference>
<gene>
    <name evidence="2" type="ORF">NJB1907Z4_C01730</name>
</gene>
<dbReference type="AlphaFoldDB" id="A0A9N7QII6"/>
<accession>A0A9N7QII6</accession>
<feature type="transmembrane region" description="Helical" evidence="1">
    <location>
        <begin position="264"/>
        <end position="282"/>
    </location>
</feature>
<dbReference type="GO" id="GO:0005548">
    <property type="term" value="F:phospholipid transporter activity"/>
    <property type="evidence" value="ECO:0007669"/>
    <property type="project" value="TreeGrafter"/>
</dbReference>
<keyword evidence="1" id="KW-1133">Transmembrane helix</keyword>
<dbReference type="RefSeq" id="WP_020785339.1">
    <property type="nucleotide sequence ID" value="NZ_AP026367.1"/>
</dbReference>
<feature type="transmembrane region" description="Helical" evidence="1">
    <location>
        <begin position="37"/>
        <end position="54"/>
    </location>
</feature>
<reference evidence="2" key="1">
    <citation type="submission" date="2022-06" db="EMBL/GenBank/DDBJ databases">
        <title>Complete genome sequence of Mycobacterium pseudoshottsii NJB1907-Z4.</title>
        <authorList>
            <person name="Komine T."/>
            <person name="Fukano H."/>
            <person name="Wada S."/>
        </authorList>
    </citation>
    <scope>NUCLEOTIDE SEQUENCE</scope>
    <source>
        <strain evidence="2">NJB1907-Z4</strain>
    </source>
</reference>
<evidence type="ECO:0000256" key="1">
    <source>
        <dbReference type="SAM" id="Phobius"/>
    </source>
</evidence>
<organism evidence="2 3">
    <name type="scientific">Mycobacterium pseudoshottsii</name>
    <dbReference type="NCBI Taxonomy" id="265949"/>
    <lineage>
        <taxon>Bacteria</taxon>
        <taxon>Bacillati</taxon>
        <taxon>Actinomycetota</taxon>
        <taxon>Actinomycetes</taxon>
        <taxon>Mycobacteriales</taxon>
        <taxon>Mycobacteriaceae</taxon>
        <taxon>Mycobacterium</taxon>
        <taxon>Mycobacterium ulcerans group</taxon>
    </lineage>
</organism>
<proteinExistence type="predicted"/>
<protein>
    <submittedName>
        <fullName evidence="2">YrbE family protein</fullName>
    </submittedName>
</protein>
<dbReference type="PANTHER" id="PTHR30188:SF13">
    <property type="entry name" value="CONSERVED HYPOTHETICAL INTEGRAL MEMBRANE PROTEIN YRBE3B"/>
    <property type="match status" value="1"/>
</dbReference>
<feature type="transmembrane region" description="Helical" evidence="1">
    <location>
        <begin position="66"/>
        <end position="95"/>
    </location>
</feature>